<dbReference type="AlphaFoldDB" id="A0A1H6J6X4"/>
<dbReference type="PANTHER" id="PTHR43162">
    <property type="match status" value="1"/>
</dbReference>
<dbReference type="SUPFAM" id="SSF51735">
    <property type="entry name" value="NAD(P)-binding Rossmann-fold domains"/>
    <property type="match status" value="1"/>
</dbReference>
<organism evidence="2 3">
    <name type="scientific">Mycolicibacterium rutilum</name>
    <name type="common">Mycobacterium rutilum</name>
    <dbReference type="NCBI Taxonomy" id="370526"/>
    <lineage>
        <taxon>Bacteria</taxon>
        <taxon>Bacillati</taxon>
        <taxon>Actinomycetota</taxon>
        <taxon>Actinomycetes</taxon>
        <taxon>Mycobacteriales</taxon>
        <taxon>Mycobacteriaceae</taxon>
        <taxon>Mycolicibacterium</taxon>
    </lineage>
</organism>
<dbReference type="OrthoDB" id="285016at2"/>
<dbReference type="RefSeq" id="WP_083406446.1">
    <property type="nucleotide sequence ID" value="NZ_LT629971.1"/>
</dbReference>
<dbReference type="Gene3D" id="3.40.50.720">
    <property type="entry name" value="NAD(P)-binding Rossmann-like Domain"/>
    <property type="match status" value="1"/>
</dbReference>
<dbReference type="STRING" id="370526.SAMN04489835_1259"/>
<evidence type="ECO:0000259" key="1">
    <source>
        <dbReference type="Pfam" id="PF05368"/>
    </source>
</evidence>
<dbReference type="InterPro" id="IPR008030">
    <property type="entry name" value="NmrA-like"/>
</dbReference>
<dbReference type="Gene3D" id="3.90.25.10">
    <property type="entry name" value="UDP-galactose 4-epimerase, domain 1"/>
    <property type="match status" value="1"/>
</dbReference>
<keyword evidence="3" id="KW-1185">Reference proteome</keyword>
<gene>
    <name evidence="2" type="ORF">SAMN04489835_1259</name>
</gene>
<proteinExistence type="predicted"/>
<feature type="domain" description="NmrA-like" evidence="1">
    <location>
        <begin position="9"/>
        <end position="250"/>
    </location>
</feature>
<protein>
    <submittedName>
        <fullName evidence="2">Uncharacterized conserved protein YbjT, contains NAD(P)-binding and DUF2867 domains</fullName>
    </submittedName>
</protein>
<dbReference type="PANTHER" id="PTHR43162:SF1">
    <property type="entry name" value="PRESTALK A DIFFERENTIATION PROTEIN A"/>
    <property type="match status" value="1"/>
</dbReference>
<dbReference type="Proteomes" id="UP000182915">
    <property type="component" value="Chromosome I"/>
</dbReference>
<accession>A0A1H6J6X4</accession>
<dbReference type="Pfam" id="PF05368">
    <property type="entry name" value="NmrA"/>
    <property type="match status" value="1"/>
</dbReference>
<dbReference type="EMBL" id="LT629971">
    <property type="protein sequence ID" value="SEH54583.1"/>
    <property type="molecule type" value="Genomic_DNA"/>
</dbReference>
<name>A0A1H6J6X4_MYCRU</name>
<evidence type="ECO:0000313" key="2">
    <source>
        <dbReference type="EMBL" id="SEH54583.1"/>
    </source>
</evidence>
<sequence>MQLLHPSYLVTGATGRVGGHAVRILLGWGCSVTAIVHRTDARSAALSAAGATVVRADLFDVDALTAAMDGATRALWVYPLQPGLVEATAIFAEAAAHVGVTEVVNVSQLAVRRDAGSAAARAHWLAEQVLNWSPLSVTHLRATLFAEWLTTFGVYTRRGGVLRLPMGHGRHAPLASQDLARAAVAVLQNPHPHAGATYSMTGPVDMNHDDIAEALARAMSRPVHFESVAGDAWVTALHMLNSPAYLAQHLSNVVVDYRAGLFAGATDAVETLTGTKPMSVEQFVTRNPDAFNDPRHAV</sequence>
<dbReference type="InterPro" id="IPR036291">
    <property type="entry name" value="NAD(P)-bd_dom_sf"/>
</dbReference>
<evidence type="ECO:0000313" key="3">
    <source>
        <dbReference type="Proteomes" id="UP000182915"/>
    </source>
</evidence>
<dbReference type="InterPro" id="IPR051604">
    <property type="entry name" value="Ergot_Alk_Oxidoreductase"/>
</dbReference>
<reference evidence="3" key="1">
    <citation type="submission" date="2016-10" db="EMBL/GenBank/DDBJ databases">
        <authorList>
            <person name="Varghese N."/>
            <person name="Submissions S."/>
        </authorList>
    </citation>
    <scope>NUCLEOTIDE SEQUENCE [LARGE SCALE GENOMIC DNA]</scope>
    <source>
        <strain evidence="3">DSM 45405</strain>
    </source>
</reference>